<dbReference type="HAMAP" id="MF_00671">
    <property type="entry name" value="TolB"/>
    <property type="match status" value="1"/>
</dbReference>
<accession>A0A8J6TQT8</accession>
<protein>
    <submittedName>
        <fullName evidence="6">Tol-Pal system beta propeller repeat protein TolB</fullName>
    </submittedName>
</protein>
<dbReference type="PANTHER" id="PTHR36842:SF1">
    <property type="entry name" value="PROTEIN TOLB"/>
    <property type="match status" value="1"/>
</dbReference>
<evidence type="ECO:0000256" key="3">
    <source>
        <dbReference type="ARBA" id="ARBA00022729"/>
    </source>
</evidence>
<name>A0A8J6TQT8_9BACT</name>
<evidence type="ECO:0000313" key="7">
    <source>
        <dbReference type="Proteomes" id="UP000605201"/>
    </source>
</evidence>
<comment type="similarity">
    <text evidence="2">Belongs to the TolB family.</text>
</comment>
<dbReference type="Pfam" id="PF04052">
    <property type="entry name" value="TolB_N"/>
    <property type="match status" value="1"/>
</dbReference>
<feature type="domain" description="TolB N-terminal" evidence="5">
    <location>
        <begin position="30"/>
        <end position="138"/>
    </location>
</feature>
<organism evidence="6 7">
    <name type="scientific">Candidatus Desulfatibia vada</name>
    <dbReference type="NCBI Taxonomy" id="2841696"/>
    <lineage>
        <taxon>Bacteria</taxon>
        <taxon>Pseudomonadati</taxon>
        <taxon>Thermodesulfobacteriota</taxon>
        <taxon>Desulfobacteria</taxon>
        <taxon>Desulfobacterales</taxon>
        <taxon>Desulfobacterales incertae sedis</taxon>
        <taxon>Candidatus Desulfatibia</taxon>
    </lineage>
</organism>
<keyword evidence="4" id="KW-0574">Periplasm</keyword>
<dbReference type="AlphaFoldDB" id="A0A8J6TQT8"/>
<dbReference type="EMBL" id="JACNIG010000247">
    <property type="protein sequence ID" value="MBC8432788.1"/>
    <property type="molecule type" value="Genomic_DNA"/>
</dbReference>
<dbReference type="SUPFAM" id="SSF69304">
    <property type="entry name" value="Tricorn protease N-terminal domain"/>
    <property type="match status" value="1"/>
</dbReference>
<proteinExistence type="inferred from homology"/>
<evidence type="ECO:0000259" key="5">
    <source>
        <dbReference type="Pfam" id="PF04052"/>
    </source>
</evidence>
<dbReference type="Gene3D" id="3.40.50.10070">
    <property type="entry name" value="TolB, N-terminal domain"/>
    <property type="match status" value="1"/>
</dbReference>
<dbReference type="SUPFAM" id="SSF52964">
    <property type="entry name" value="TolB, N-terminal domain"/>
    <property type="match status" value="1"/>
</dbReference>
<dbReference type="Pfam" id="PF07676">
    <property type="entry name" value="PD40"/>
    <property type="match status" value="4"/>
</dbReference>
<dbReference type="InterPro" id="IPR014167">
    <property type="entry name" value="Tol-Pal_TolB"/>
</dbReference>
<keyword evidence="3" id="KW-0732">Signal</keyword>
<reference evidence="6 7" key="1">
    <citation type="submission" date="2020-08" db="EMBL/GenBank/DDBJ databases">
        <title>Bridging the membrane lipid divide: bacteria of the FCB group superphylum have the potential to synthesize archaeal ether lipids.</title>
        <authorList>
            <person name="Villanueva L."/>
            <person name="Von Meijenfeldt F.A.B."/>
            <person name="Westbye A.B."/>
            <person name="Yadav S."/>
            <person name="Hopmans E.C."/>
            <person name="Dutilh B.E."/>
            <person name="Sinninghe Damste J.S."/>
        </authorList>
    </citation>
    <scope>NUCLEOTIDE SEQUENCE [LARGE SCALE GENOMIC DNA]</scope>
    <source>
        <strain evidence="6">NIOZ-UU17</strain>
    </source>
</reference>
<dbReference type="PANTHER" id="PTHR36842">
    <property type="entry name" value="PROTEIN TOLB HOMOLOG"/>
    <property type="match status" value="1"/>
</dbReference>
<dbReference type="GO" id="GO:0042597">
    <property type="term" value="C:periplasmic space"/>
    <property type="evidence" value="ECO:0007669"/>
    <property type="project" value="UniProtKB-SubCell"/>
</dbReference>
<gene>
    <name evidence="6" type="primary">tolB</name>
    <name evidence="6" type="ORF">H8D96_12820</name>
</gene>
<dbReference type="InterPro" id="IPR011042">
    <property type="entry name" value="6-blade_b-propeller_TolB-like"/>
</dbReference>
<evidence type="ECO:0000256" key="4">
    <source>
        <dbReference type="ARBA" id="ARBA00022764"/>
    </source>
</evidence>
<evidence type="ECO:0000256" key="1">
    <source>
        <dbReference type="ARBA" id="ARBA00004418"/>
    </source>
</evidence>
<dbReference type="InterPro" id="IPR011659">
    <property type="entry name" value="WD40"/>
</dbReference>
<comment type="caution">
    <text evidence="6">The sequence shown here is derived from an EMBL/GenBank/DDBJ whole genome shotgun (WGS) entry which is preliminary data.</text>
</comment>
<dbReference type="InterPro" id="IPR007195">
    <property type="entry name" value="TolB_N"/>
</dbReference>
<dbReference type="NCBIfam" id="TIGR02800">
    <property type="entry name" value="propeller_TolB"/>
    <property type="match status" value="1"/>
</dbReference>
<dbReference type="Proteomes" id="UP000605201">
    <property type="component" value="Unassembled WGS sequence"/>
</dbReference>
<sequence>MTVLRLKTVFLITIVSIIIAPAVCRAEYDYIDITNPFLRKIPIAVPVFKNTSPDKTAAHVARQASDLLSETLEFTGYFKMLDREAFLVDPQSDTIYSVVNFHNWTGIGAELLVTGQILVIDNLVEMELRLYDTFEEKLLVGKRYKGWLKDQRKMVRRFCSEVIFFLTGDRGFFDSEIAFVSTGSGNKEVYICDFDGYNSRQVTDTKSITITPAWSSDREWIAYTSYINGNPDLYIKNLKEKRGAVIAKKGINTTPSWVPGKFELAATLSFSGDQEIYLLTGTGKIIKRLTYTWGIDVSPTWSPDGKKMAFVSNRSGTPQIYIQNIESGQAERLTFIGHYNTQPSWSPKGDKIAYSGMDNGRSNIWVIGVDGDDPVQLTHNEGGNESPTWSPDGSLIAFGSTREGPSRIYVMTAYGTDQRRLFTLPGKQTEPKWSPRIINK</sequence>
<dbReference type="GO" id="GO:0017038">
    <property type="term" value="P:protein import"/>
    <property type="evidence" value="ECO:0007669"/>
    <property type="project" value="InterPro"/>
</dbReference>
<evidence type="ECO:0000313" key="6">
    <source>
        <dbReference type="EMBL" id="MBC8432788.1"/>
    </source>
</evidence>
<dbReference type="Gene3D" id="2.120.10.30">
    <property type="entry name" value="TolB, C-terminal domain"/>
    <property type="match status" value="1"/>
</dbReference>
<comment type="subcellular location">
    <subcellularLocation>
        <location evidence="1">Periplasm</location>
    </subcellularLocation>
</comment>
<evidence type="ECO:0000256" key="2">
    <source>
        <dbReference type="ARBA" id="ARBA00009820"/>
    </source>
</evidence>
<dbReference type="Gene3D" id="2.120.10.60">
    <property type="entry name" value="Tricorn protease N-terminal domain"/>
    <property type="match status" value="1"/>
</dbReference>